<keyword evidence="4" id="KW-1185">Reference proteome</keyword>
<dbReference type="RefSeq" id="WP_179586300.1">
    <property type="nucleotide sequence ID" value="NZ_JACBYR010000001.1"/>
</dbReference>
<evidence type="ECO:0000256" key="1">
    <source>
        <dbReference type="SAM" id="SignalP"/>
    </source>
</evidence>
<dbReference type="InterPro" id="IPR011059">
    <property type="entry name" value="Metal-dep_hydrolase_composite"/>
</dbReference>
<dbReference type="Gene3D" id="3.20.20.140">
    <property type="entry name" value="Metal-dependent hydrolases"/>
    <property type="match status" value="1"/>
</dbReference>
<evidence type="ECO:0000313" key="3">
    <source>
        <dbReference type="EMBL" id="NYE82987.1"/>
    </source>
</evidence>
<dbReference type="EMBL" id="JACBYR010000001">
    <property type="protein sequence ID" value="NYE82987.1"/>
    <property type="molecule type" value="Genomic_DNA"/>
</dbReference>
<proteinExistence type="predicted"/>
<feature type="signal peptide" evidence="1">
    <location>
        <begin position="1"/>
        <end position="23"/>
    </location>
</feature>
<keyword evidence="1" id="KW-0732">Signal</keyword>
<dbReference type="InterPro" id="IPR033932">
    <property type="entry name" value="YtcJ-like"/>
</dbReference>
<dbReference type="Proteomes" id="UP000542125">
    <property type="component" value="Unassembled WGS sequence"/>
</dbReference>
<name>A0A7Y9ITX1_9BURK</name>
<dbReference type="PANTHER" id="PTHR22642:SF2">
    <property type="entry name" value="PROTEIN LONG AFTER FAR-RED 3"/>
    <property type="match status" value="1"/>
</dbReference>
<organism evidence="3 4">
    <name type="scientific">Pigmentiphaga litoralis</name>
    <dbReference type="NCBI Taxonomy" id="516702"/>
    <lineage>
        <taxon>Bacteria</taxon>
        <taxon>Pseudomonadati</taxon>
        <taxon>Pseudomonadota</taxon>
        <taxon>Betaproteobacteria</taxon>
        <taxon>Burkholderiales</taxon>
        <taxon>Alcaligenaceae</taxon>
        <taxon>Pigmentiphaga</taxon>
    </lineage>
</organism>
<dbReference type="InterPro" id="IPR013108">
    <property type="entry name" value="Amidohydro_3"/>
</dbReference>
<comment type="caution">
    <text evidence="3">The sequence shown here is derived from an EMBL/GenBank/DDBJ whole genome shotgun (WGS) entry which is preliminary data.</text>
</comment>
<feature type="chain" id="PRO_5031090235" description="Amidohydrolase 3 domain-containing protein" evidence="1">
    <location>
        <begin position="24"/>
        <end position="567"/>
    </location>
</feature>
<reference evidence="3 4" key="1">
    <citation type="submission" date="2020-07" db="EMBL/GenBank/DDBJ databases">
        <title>Genomic Encyclopedia of Type Strains, Phase IV (KMG-V): Genome sequencing to study the core and pangenomes of soil and plant-associated prokaryotes.</title>
        <authorList>
            <person name="Whitman W."/>
        </authorList>
    </citation>
    <scope>NUCLEOTIDE SEQUENCE [LARGE SCALE GENOMIC DNA]</scope>
    <source>
        <strain evidence="3 4">SAS40</strain>
    </source>
</reference>
<gene>
    <name evidence="3" type="ORF">FHW18_002258</name>
</gene>
<dbReference type="GO" id="GO:0016810">
    <property type="term" value="F:hydrolase activity, acting on carbon-nitrogen (but not peptide) bonds"/>
    <property type="evidence" value="ECO:0007669"/>
    <property type="project" value="InterPro"/>
</dbReference>
<dbReference type="AlphaFoldDB" id="A0A7Y9ITX1"/>
<protein>
    <recommendedName>
        <fullName evidence="2">Amidohydrolase 3 domain-containing protein</fullName>
    </recommendedName>
</protein>
<dbReference type="PANTHER" id="PTHR22642">
    <property type="entry name" value="IMIDAZOLONEPROPIONASE"/>
    <property type="match status" value="1"/>
</dbReference>
<dbReference type="InterPro" id="IPR032466">
    <property type="entry name" value="Metal_Hydrolase"/>
</dbReference>
<evidence type="ECO:0000259" key="2">
    <source>
        <dbReference type="Pfam" id="PF07969"/>
    </source>
</evidence>
<dbReference type="SUPFAM" id="SSF51338">
    <property type="entry name" value="Composite domain of metallo-dependent hydrolases"/>
    <property type="match status" value="1"/>
</dbReference>
<evidence type="ECO:0000313" key="4">
    <source>
        <dbReference type="Proteomes" id="UP000542125"/>
    </source>
</evidence>
<feature type="domain" description="Amidohydrolase 3" evidence="2">
    <location>
        <begin position="85"/>
        <end position="560"/>
    </location>
</feature>
<accession>A0A7Y9ITX1</accession>
<dbReference type="Pfam" id="PF07969">
    <property type="entry name" value="Amidohydro_3"/>
    <property type="match status" value="1"/>
</dbReference>
<dbReference type="Gene3D" id="2.30.40.10">
    <property type="entry name" value="Urease, subunit C, domain 1"/>
    <property type="match status" value="1"/>
</dbReference>
<dbReference type="Gene3D" id="3.10.310.70">
    <property type="match status" value="1"/>
</dbReference>
<dbReference type="CDD" id="cd01300">
    <property type="entry name" value="YtcJ_like"/>
    <property type="match status" value="1"/>
</dbReference>
<dbReference type="SUPFAM" id="SSF51556">
    <property type="entry name" value="Metallo-dependent hydrolases"/>
    <property type="match status" value="1"/>
</dbReference>
<sequence>MIVRIPSSPRLLATAIASLATLAAGCSQVGPTSSVVAADAVYTNGKVVTVDKQSSIVQAFAVKDGKYVFVGSTAQAQAYVGPSTQVVDLKGRTTIPGLADSHLHTAGGGPGLDLSKTRSLGEVYAVLRDAARNAAPGTVLVSNSDWHEAQFKEQRLPTAAELEAAAPGVPVVLVRGGHSYFLNDTALARYKITKATPVPAGGAIPVGPDGKLTGEITDTAKPLVALPPTPAPSVAGLEAQQKILNSYGLTSIRVPGISVANYRVFQQLRDAGKATVRYSILLRPRDLADYRASVVPSGVKPGEGDDWVKIWGIKVAVDGGFEGGLMTKPYLDPLGKNGTYYGLRLLDQPSFNEYVVTLNRAGWRSAVHAVGDAAIDQALTGYEAANADQPIVGKGWVIEHAFVSRPDQYPRMKRLGVNLSVQDHLYLAAPVLKAYWGMDRASQVTPVKTYVDEGFLVAGGTDSPVIPLSPFWVMYHFLTRDTISDGVYGANQAVTSRDTVLRMMTINNALLTDEASIKGSIETGKLADFAVLSADYLTIPARQVQDLKAVATYVGGKQVYRDASFAP</sequence>
<dbReference type="PROSITE" id="PS51257">
    <property type="entry name" value="PROKAR_LIPOPROTEIN"/>
    <property type="match status" value="1"/>
</dbReference>